<evidence type="ECO:0000313" key="1">
    <source>
        <dbReference type="EMBL" id="ACQ79484.1"/>
    </source>
</evidence>
<proteinExistence type="predicted"/>
<sequence length="253" mass="28640">MTTAAPPSRQLDDATVARYREDGFVHVPQVLTTEEVATYRAAVQQVYETQESTHPGDATFTQVVNVWESNEALRDLTFHPVLAQLATELAGIPLRIWHDQLLAKKPHNGAATEFHQDGPYWPHDHSRHSLSAWIALVDVPVERGCMSFIPGRHDRHDIRAIDLRDATDLFDAAPDLAYEPRVTIPLRAGDVTFHHAYTPHTANANDTDEFRWAFVNIYVDRDVLYNGESHPCTDTLDLRVDTRLPDEHFPPVP</sequence>
<organism evidence="1 2">
    <name type="scientific">Beutenbergia cavernae (strain ATCC BAA-8 / DSM 12333 / CCUG 43141 / JCM 11478 / NBRC 16432 / NCIMB 13614 / HKI 0122)</name>
    <dbReference type="NCBI Taxonomy" id="471853"/>
    <lineage>
        <taxon>Bacteria</taxon>
        <taxon>Bacillati</taxon>
        <taxon>Actinomycetota</taxon>
        <taxon>Actinomycetes</taxon>
        <taxon>Micrococcales</taxon>
        <taxon>Beutenbergiaceae</taxon>
        <taxon>Beutenbergia</taxon>
    </lineage>
</organism>
<dbReference type="KEGG" id="bcv:Bcav_1224"/>
<name>C5C1L6_BEUC1</name>
<dbReference type="Pfam" id="PF05721">
    <property type="entry name" value="PhyH"/>
    <property type="match status" value="1"/>
</dbReference>
<dbReference type="EMBL" id="CP001618">
    <property type="protein sequence ID" value="ACQ79484.1"/>
    <property type="molecule type" value="Genomic_DNA"/>
</dbReference>
<dbReference type="PANTHER" id="PTHR20883">
    <property type="entry name" value="PHYTANOYL-COA DIOXYGENASE DOMAIN CONTAINING 1"/>
    <property type="match status" value="1"/>
</dbReference>
<dbReference type="Gene3D" id="2.60.120.620">
    <property type="entry name" value="q2cbj1_9rhob like domain"/>
    <property type="match status" value="1"/>
</dbReference>
<dbReference type="SUPFAM" id="SSF51197">
    <property type="entry name" value="Clavaminate synthase-like"/>
    <property type="match status" value="1"/>
</dbReference>
<dbReference type="STRING" id="471853.Bcav_1224"/>
<dbReference type="RefSeq" id="WP_015881724.1">
    <property type="nucleotide sequence ID" value="NC_012669.1"/>
</dbReference>
<dbReference type="PANTHER" id="PTHR20883:SF46">
    <property type="entry name" value="PHYTANOYL-COA HYDROXYLASE"/>
    <property type="match status" value="1"/>
</dbReference>
<dbReference type="eggNOG" id="COG5285">
    <property type="taxonomic scope" value="Bacteria"/>
</dbReference>
<keyword evidence="1" id="KW-0560">Oxidoreductase</keyword>
<reference evidence="1 2" key="1">
    <citation type="journal article" date="2009" name="Stand. Genomic Sci.">
        <title>Complete genome sequence of Beutenbergia cavernae type strain (HKI 0122).</title>
        <authorList>
            <person name="Land M."/>
            <person name="Pukall R."/>
            <person name="Abt B."/>
            <person name="Goker M."/>
            <person name="Rohde M."/>
            <person name="Glavina Del Rio T."/>
            <person name="Tice H."/>
            <person name="Copeland A."/>
            <person name="Cheng J.F."/>
            <person name="Lucas S."/>
            <person name="Chen F."/>
            <person name="Nolan M."/>
            <person name="Bruce D."/>
            <person name="Goodwin L."/>
            <person name="Pitluck S."/>
            <person name="Ivanova N."/>
            <person name="Mavromatis K."/>
            <person name="Ovchinnikova G."/>
            <person name="Pati A."/>
            <person name="Chen A."/>
            <person name="Palaniappan K."/>
            <person name="Hauser L."/>
            <person name="Chang Y.J."/>
            <person name="Jefferies C.C."/>
            <person name="Saunders E."/>
            <person name="Brettin T."/>
            <person name="Detter J.C."/>
            <person name="Han C."/>
            <person name="Chain P."/>
            <person name="Bristow J."/>
            <person name="Eisen J.A."/>
            <person name="Markowitz V."/>
            <person name="Hugenholtz P."/>
            <person name="Kyrpides N.C."/>
            <person name="Klenk H.P."/>
            <person name="Lapidus A."/>
        </authorList>
    </citation>
    <scope>NUCLEOTIDE SEQUENCE [LARGE SCALE GENOMIC DNA]</scope>
    <source>
        <strain evidence="2">ATCC BAA-8 / DSM 12333 / NBRC 16432</strain>
    </source>
</reference>
<dbReference type="Proteomes" id="UP000007962">
    <property type="component" value="Chromosome"/>
</dbReference>
<keyword evidence="1" id="KW-0223">Dioxygenase</keyword>
<keyword evidence="2" id="KW-1185">Reference proteome</keyword>
<dbReference type="HOGENOM" id="CLU_048953_8_0_11"/>
<protein>
    <submittedName>
        <fullName evidence="1">Phytanoyl-CoA dioxygenase</fullName>
    </submittedName>
</protein>
<dbReference type="AlphaFoldDB" id="C5C1L6"/>
<dbReference type="GO" id="GO:0016706">
    <property type="term" value="F:2-oxoglutarate-dependent dioxygenase activity"/>
    <property type="evidence" value="ECO:0007669"/>
    <property type="project" value="UniProtKB-ARBA"/>
</dbReference>
<accession>C5C1L6</accession>
<gene>
    <name evidence="1" type="ordered locus">Bcav_1224</name>
</gene>
<dbReference type="GO" id="GO:0005506">
    <property type="term" value="F:iron ion binding"/>
    <property type="evidence" value="ECO:0007669"/>
    <property type="project" value="UniProtKB-ARBA"/>
</dbReference>
<dbReference type="OrthoDB" id="9814777at2"/>
<dbReference type="InterPro" id="IPR008775">
    <property type="entry name" value="Phytyl_CoA_dOase-like"/>
</dbReference>
<evidence type="ECO:0000313" key="2">
    <source>
        <dbReference type="Proteomes" id="UP000007962"/>
    </source>
</evidence>